<evidence type="ECO:0000313" key="4">
    <source>
        <dbReference type="Proteomes" id="UP001156882"/>
    </source>
</evidence>
<dbReference type="InterPro" id="IPR032465">
    <property type="entry name" value="ACMSD"/>
</dbReference>
<evidence type="ECO:0000313" key="3">
    <source>
        <dbReference type="EMBL" id="GLS20734.1"/>
    </source>
</evidence>
<reference evidence="4" key="1">
    <citation type="journal article" date="2019" name="Int. J. Syst. Evol. Microbiol.">
        <title>The Global Catalogue of Microorganisms (GCM) 10K type strain sequencing project: providing services to taxonomists for standard genome sequencing and annotation.</title>
        <authorList>
            <consortium name="The Broad Institute Genomics Platform"/>
            <consortium name="The Broad Institute Genome Sequencing Center for Infectious Disease"/>
            <person name="Wu L."/>
            <person name="Ma J."/>
        </authorList>
    </citation>
    <scope>NUCLEOTIDE SEQUENCE [LARGE SCALE GENOMIC DNA]</scope>
    <source>
        <strain evidence="4">NBRC 101365</strain>
    </source>
</reference>
<dbReference type="InterPro" id="IPR006680">
    <property type="entry name" value="Amidohydro-rel"/>
</dbReference>
<dbReference type="RefSeq" id="WP_284313817.1">
    <property type="nucleotide sequence ID" value="NZ_BSPC01000034.1"/>
</dbReference>
<dbReference type="PANTHER" id="PTHR21240:SF28">
    <property type="entry name" value="ISO-OROTATE DECARBOXYLASE (EUROFUNG)"/>
    <property type="match status" value="1"/>
</dbReference>
<dbReference type="Pfam" id="PF04909">
    <property type="entry name" value="Amidohydro_2"/>
    <property type="match status" value="1"/>
</dbReference>
<sequence>MRIDVHAHYFPNRYLDRLERYGSQLTDVARNCNAAKAPAEMSRRFDMMKKAGVGKQLISVGPQLPYFIDPSRAASAAQEANDLYAEIIAAHPGSFIGLAALPLPHIDRSLAEIERALDKLKLAGVCFGTSVLGFTIAHPLFEPVYQELDRRGAILYLHPSGLGAGSHLIRDYDLTWAIGAPIEDTIGLMHLILAGIPQHYPRLRIIVSHCGGALPMLLGRLDAQASWLLPEGRELPSHTARRLWYDTVSHSYAPALRCAREAFGADRLLFGNDFPYKQGDDYANGLHYIFGAGLDAVEADKIANRNAAVLLNAA</sequence>
<keyword evidence="1" id="KW-0456">Lyase</keyword>
<dbReference type="EMBL" id="BSPC01000034">
    <property type="protein sequence ID" value="GLS20734.1"/>
    <property type="molecule type" value="Genomic_DNA"/>
</dbReference>
<dbReference type="InterPro" id="IPR032466">
    <property type="entry name" value="Metal_Hydrolase"/>
</dbReference>
<protein>
    <submittedName>
        <fullName evidence="3">Amidohydrolase</fullName>
    </submittedName>
</protein>
<feature type="domain" description="Amidohydrolase-related" evidence="2">
    <location>
        <begin position="3"/>
        <end position="311"/>
    </location>
</feature>
<gene>
    <name evidence="3" type="ORF">GCM10007874_37510</name>
</gene>
<comment type="caution">
    <text evidence="3">The sequence shown here is derived from an EMBL/GenBank/DDBJ whole genome shotgun (WGS) entry which is preliminary data.</text>
</comment>
<proteinExistence type="predicted"/>
<evidence type="ECO:0000259" key="2">
    <source>
        <dbReference type="Pfam" id="PF04909"/>
    </source>
</evidence>
<dbReference type="SUPFAM" id="SSF51556">
    <property type="entry name" value="Metallo-dependent hydrolases"/>
    <property type="match status" value="1"/>
</dbReference>
<accession>A0ABQ6CLV0</accession>
<keyword evidence="4" id="KW-1185">Reference proteome</keyword>
<name>A0ABQ6CLV0_9HYPH</name>
<dbReference type="PANTHER" id="PTHR21240">
    <property type="entry name" value="2-AMINO-3-CARBOXYLMUCONATE-6-SEMIALDEHYDE DECARBOXYLASE"/>
    <property type="match status" value="1"/>
</dbReference>
<dbReference type="Gene3D" id="3.20.20.140">
    <property type="entry name" value="Metal-dependent hydrolases"/>
    <property type="match status" value="1"/>
</dbReference>
<organism evidence="3 4">
    <name type="scientific">Labrys miyagiensis</name>
    <dbReference type="NCBI Taxonomy" id="346912"/>
    <lineage>
        <taxon>Bacteria</taxon>
        <taxon>Pseudomonadati</taxon>
        <taxon>Pseudomonadota</taxon>
        <taxon>Alphaproteobacteria</taxon>
        <taxon>Hyphomicrobiales</taxon>
        <taxon>Xanthobacteraceae</taxon>
        <taxon>Labrys</taxon>
    </lineage>
</organism>
<evidence type="ECO:0000256" key="1">
    <source>
        <dbReference type="ARBA" id="ARBA00023239"/>
    </source>
</evidence>
<dbReference type="Proteomes" id="UP001156882">
    <property type="component" value="Unassembled WGS sequence"/>
</dbReference>